<protein>
    <submittedName>
        <fullName evidence="1">Uncharacterized protein</fullName>
    </submittedName>
</protein>
<dbReference type="EMBL" id="GBRH01162329">
    <property type="protein sequence ID" value="JAE35567.1"/>
    <property type="molecule type" value="Transcribed_RNA"/>
</dbReference>
<organism evidence="1">
    <name type="scientific">Arundo donax</name>
    <name type="common">Giant reed</name>
    <name type="synonym">Donax arundinaceus</name>
    <dbReference type="NCBI Taxonomy" id="35708"/>
    <lineage>
        <taxon>Eukaryota</taxon>
        <taxon>Viridiplantae</taxon>
        <taxon>Streptophyta</taxon>
        <taxon>Embryophyta</taxon>
        <taxon>Tracheophyta</taxon>
        <taxon>Spermatophyta</taxon>
        <taxon>Magnoliopsida</taxon>
        <taxon>Liliopsida</taxon>
        <taxon>Poales</taxon>
        <taxon>Poaceae</taxon>
        <taxon>PACMAD clade</taxon>
        <taxon>Arundinoideae</taxon>
        <taxon>Arundineae</taxon>
        <taxon>Arundo</taxon>
    </lineage>
</organism>
<reference evidence="1" key="2">
    <citation type="journal article" date="2015" name="Data Brief">
        <title>Shoot transcriptome of the giant reed, Arundo donax.</title>
        <authorList>
            <person name="Barrero R.A."/>
            <person name="Guerrero F.D."/>
            <person name="Moolhuijzen P."/>
            <person name="Goolsby J.A."/>
            <person name="Tidwell J."/>
            <person name="Bellgard S.E."/>
            <person name="Bellgard M.I."/>
        </authorList>
    </citation>
    <scope>NUCLEOTIDE SEQUENCE</scope>
    <source>
        <tissue evidence="1">Shoot tissue taken approximately 20 cm above the soil surface</tissue>
    </source>
</reference>
<reference evidence="1" key="1">
    <citation type="submission" date="2014-09" db="EMBL/GenBank/DDBJ databases">
        <authorList>
            <person name="Magalhaes I.L.F."/>
            <person name="Oliveira U."/>
            <person name="Santos F.R."/>
            <person name="Vidigal T.H.D.A."/>
            <person name="Brescovit A.D."/>
            <person name="Santos A.J."/>
        </authorList>
    </citation>
    <scope>NUCLEOTIDE SEQUENCE</scope>
    <source>
        <tissue evidence="1">Shoot tissue taken approximately 20 cm above the soil surface</tissue>
    </source>
</reference>
<accession>A0A0A9HFP1</accession>
<proteinExistence type="predicted"/>
<evidence type="ECO:0000313" key="1">
    <source>
        <dbReference type="EMBL" id="JAE35567.1"/>
    </source>
</evidence>
<name>A0A0A9HFP1_ARUDO</name>
<sequence>MKSSKSFLHHPACTFSFTFFQDEQQFVRMGRRGWPRRNGSQWQRMLMHPGRP</sequence>
<dbReference type="AlphaFoldDB" id="A0A0A9HFP1"/>